<evidence type="ECO:0000313" key="3">
    <source>
        <dbReference type="Proteomes" id="UP001054252"/>
    </source>
</evidence>
<dbReference type="AlphaFoldDB" id="A0AAV5J7B9"/>
<feature type="compositionally biased region" description="Basic and acidic residues" evidence="1">
    <location>
        <begin position="90"/>
        <end position="110"/>
    </location>
</feature>
<dbReference type="Proteomes" id="UP001054252">
    <property type="component" value="Unassembled WGS sequence"/>
</dbReference>
<name>A0AAV5J7B9_9ROSI</name>
<evidence type="ECO:0000256" key="1">
    <source>
        <dbReference type="SAM" id="MobiDB-lite"/>
    </source>
</evidence>
<proteinExistence type="predicted"/>
<accession>A0AAV5J7B9</accession>
<feature type="compositionally biased region" description="Basic and acidic residues" evidence="1">
    <location>
        <begin position="70"/>
        <end position="81"/>
    </location>
</feature>
<dbReference type="EMBL" id="BPVZ01000026">
    <property type="protein sequence ID" value="GKV06785.1"/>
    <property type="molecule type" value="Genomic_DNA"/>
</dbReference>
<reference evidence="2 3" key="1">
    <citation type="journal article" date="2021" name="Commun. Biol.">
        <title>The genome of Shorea leprosula (Dipterocarpaceae) highlights the ecological relevance of drought in aseasonal tropical rainforests.</title>
        <authorList>
            <person name="Ng K.K.S."/>
            <person name="Kobayashi M.J."/>
            <person name="Fawcett J.A."/>
            <person name="Hatakeyama M."/>
            <person name="Paape T."/>
            <person name="Ng C.H."/>
            <person name="Ang C.C."/>
            <person name="Tnah L.H."/>
            <person name="Lee C.T."/>
            <person name="Nishiyama T."/>
            <person name="Sese J."/>
            <person name="O'Brien M.J."/>
            <person name="Copetti D."/>
            <person name="Mohd Noor M.I."/>
            <person name="Ong R.C."/>
            <person name="Putra M."/>
            <person name="Sireger I.Z."/>
            <person name="Indrioko S."/>
            <person name="Kosugi Y."/>
            <person name="Izuno A."/>
            <person name="Isagi Y."/>
            <person name="Lee S.L."/>
            <person name="Shimizu K.K."/>
        </authorList>
    </citation>
    <scope>NUCLEOTIDE SEQUENCE [LARGE SCALE GENOMIC DNA]</scope>
    <source>
        <strain evidence="2">214</strain>
    </source>
</reference>
<sequence>MTSLQSERTRFCICWQVFGGVLSVVSFNFQVGMFETGDEVLTFIEEDDAAVETEDEEVTKGGAAVKSRGNKGEFGEGHEVLDGVGGGGIVEERGGDRGGKGEAEREEERLRKTRVVL</sequence>
<keyword evidence="3" id="KW-1185">Reference proteome</keyword>
<organism evidence="2 3">
    <name type="scientific">Rubroshorea leprosula</name>
    <dbReference type="NCBI Taxonomy" id="152421"/>
    <lineage>
        <taxon>Eukaryota</taxon>
        <taxon>Viridiplantae</taxon>
        <taxon>Streptophyta</taxon>
        <taxon>Embryophyta</taxon>
        <taxon>Tracheophyta</taxon>
        <taxon>Spermatophyta</taxon>
        <taxon>Magnoliopsida</taxon>
        <taxon>eudicotyledons</taxon>
        <taxon>Gunneridae</taxon>
        <taxon>Pentapetalae</taxon>
        <taxon>rosids</taxon>
        <taxon>malvids</taxon>
        <taxon>Malvales</taxon>
        <taxon>Dipterocarpaceae</taxon>
        <taxon>Rubroshorea</taxon>
    </lineage>
</organism>
<feature type="region of interest" description="Disordered" evidence="1">
    <location>
        <begin position="52"/>
        <end position="117"/>
    </location>
</feature>
<comment type="caution">
    <text evidence="2">The sequence shown here is derived from an EMBL/GenBank/DDBJ whole genome shotgun (WGS) entry which is preliminary data.</text>
</comment>
<protein>
    <submittedName>
        <fullName evidence="2">Uncharacterized protein</fullName>
    </submittedName>
</protein>
<gene>
    <name evidence="2" type="ORF">SLEP1_g18628</name>
</gene>
<evidence type="ECO:0000313" key="2">
    <source>
        <dbReference type="EMBL" id="GKV06785.1"/>
    </source>
</evidence>